<feature type="domain" description="Glycoside hydrolase family 20 catalytic" evidence="5">
    <location>
        <begin position="162"/>
        <end position="474"/>
    </location>
</feature>
<evidence type="ECO:0000256" key="3">
    <source>
        <dbReference type="ARBA" id="ARBA00023295"/>
    </source>
</evidence>
<proteinExistence type="inferred from homology"/>
<evidence type="ECO:0000256" key="1">
    <source>
        <dbReference type="ARBA" id="ARBA00006285"/>
    </source>
</evidence>
<dbReference type="PRINTS" id="PR00738">
    <property type="entry name" value="GLHYDRLASE20"/>
</dbReference>
<keyword evidence="8" id="KW-1185">Reference proteome</keyword>
<dbReference type="InterPro" id="IPR025705">
    <property type="entry name" value="Beta_hexosaminidase_sua/sub"/>
</dbReference>
<evidence type="ECO:0000259" key="6">
    <source>
        <dbReference type="Pfam" id="PF02838"/>
    </source>
</evidence>
<dbReference type="SUPFAM" id="SSF51445">
    <property type="entry name" value="(Trans)glycosidases"/>
    <property type="match status" value="1"/>
</dbReference>
<name>A0ABW4I837_9SPHI</name>
<dbReference type="InterPro" id="IPR017853">
    <property type="entry name" value="GH"/>
</dbReference>
<dbReference type="Pfam" id="PF02838">
    <property type="entry name" value="Glyco_hydro_20b"/>
    <property type="match status" value="1"/>
</dbReference>
<reference evidence="8" key="1">
    <citation type="journal article" date="2019" name="Int. J. Syst. Evol. Microbiol.">
        <title>The Global Catalogue of Microorganisms (GCM) 10K type strain sequencing project: providing services to taxonomists for standard genome sequencing and annotation.</title>
        <authorList>
            <consortium name="The Broad Institute Genomics Platform"/>
            <consortium name="The Broad Institute Genome Sequencing Center for Infectious Disease"/>
            <person name="Wu L."/>
            <person name="Ma J."/>
        </authorList>
    </citation>
    <scope>NUCLEOTIDE SEQUENCE [LARGE SCALE GENOMIC DNA]</scope>
    <source>
        <strain evidence="8">CCUG 53762</strain>
    </source>
</reference>
<feature type="domain" description="Beta-hexosaminidase bacterial type N-terminal" evidence="6">
    <location>
        <begin position="25"/>
        <end position="158"/>
    </location>
</feature>
<dbReference type="InterPro" id="IPR029018">
    <property type="entry name" value="Hex-like_dom2"/>
</dbReference>
<organism evidence="7 8">
    <name type="scientific">Pseudopedobacter beijingensis</name>
    <dbReference type="NCBI Taxonomy" id="1207056"/>
    <lineage>
        <taxon>Bacteria</taxon>
        <taxon>Pseudomonadati</taxon>
        <taxon>Bacteroidota</taxon>
        <taxon>Sphingobacteriia</taxon>
        <taxon>Sphingobacteriales</taxon>
        <taxon>Sphingobacteriaceae</taxon>
        <taxon>Pseudopedobacter</taxon>
    </lineage>
</organism>
<keyword evidence="4" id="KW-0732">Signal</keyword>
<dbReference type="Gene3D" id="3.20.20.80">
    <property type="entry name" value="Glycosidases"/>
    <property type="match status" value="1"/>
</dbReference>
<feature type="signal peptide" evidence="4">
    <location>
        <begin position="1"/>
        <end position="21"/>
    </location>
</feature>
<gene>
    <name evidence="7" type="ORF">ACFSAH_01200</name>
</gene>
<dbReference type="Gene3D" id="3.30.379.10">
    <property type="entry name" value="Chitobiase/beta-hexosaminidase domain 2-like"/>
    <property type="match status" value="1"/>
</dbReference>
<protein>
    <submittedName>
        <fullName evidence="7">Beta-N-acetylhexosaminidase</fullName>
    </submittedName>
</protein>
<dbReference type="InterPro" id="IPR015883">
    <property type="entry name" value="Glyco_hydro_20_cat"/>
</dbReference>
<evidence type="ECO:0000313" key="8">
    <source>
        <dbReference type="Proteomes" id="UP001597118"/>
    </source>
</evidence>
<dbReference type="EMBL" id="JBHUDG010000002">
    <property type="protein sequence ID" value="MFD1628469.1"/>
    <property type="molecule type" value="Genomic_DNA"/>
</dbReference>
<keyword evidence="3" id="KW-0326">Glycosidase</keyword>
<accession>A0ABW4I837</accession>
<evidence type="ECO:0000313" key="7">
    <source>
        <dbReference type="EMBL" id="MFD1628469.1"/>
    </source>
</evidence>
<dbReference type="PANTHER" id="PTHR22600:SF21">
    <property type="entry name" value="BETA-HEXOSAMINIDASE A"/>
    <property type="match status" value="1"/>
</dbReference>
<evidence type="ECO:0000259" key="5">
    <source>
        <dbReference type="Pfam" id="PF00728"/>
    </source>
</evidence>
<dbReference type="InterPro" id="IPR015882">
    <property type="entry name" value="HEX_bac_N"/>
</dbReference>
<comment type="similarity">
    <text evidence="1">Belongs to the glycosyl hydrolase 20 family.</text>
</comment>
<dbReference type="PANTHER" id="PTHR22600">
    <property type="entry name" value="BETA-HEXOSAMINIDASE"/>
    <property type="match status" value="1"/>
</dbReference>
<evidence type="ECO:0000256" key="4">
    <source>
        <dbReference type="SAM" id="SignalP"/>
    </source>
</evidence>
<dbReference type="RefSeq" id="WP_379660856.1">
    <property type="nucleotide sequence ID" value="NZ_JBHUDG010000002.1"/>
</dbReference>
<evidence type="ECO:0000256" key="2">
    <source>
        <dbReference type="ARBA" id="ARBA00022801"/>
    </source>
</evidence>
<dbReference type="Pfam" id="PF00728">
    <property type="entry name" value="Glyco_hydro_20"/>
    <property type="match status" value="1"/>
</dbReference>
<dbReference type="Proteomes" id="UP001597118">
    <property type="component" value="Unassembled WGS sequence"/>
</dbReference>
<keyword evidence="2" id="KW-0378">Hydrolase</keyword>
<feature type="chain" id="PRO_5047069552" evidence="4">
    <location>
        <begin position="22"/>
        <end position="687"/>
    </location>
</feature>
<comment type="caution">
    <text evidence="7">The sequence shown here is derived from an EMBL/GenBank/DDBJ whole genome shotgun (WGS) entry which is preliminary data.</text>
</comment>
<sequence length="687" mass="79253">MKIRLLLGVFLLFGFTSVAQSQKTLNLMPVPQKMDIKEGKLYIDSTFRLAIQGKPDQRIYSAATRFLRRLDEQTILWFKQDQVNHTDRDSKALLQINVQKPGKIQLKEDESYQLEIGTDKIQLNAATEIGAMYGMETLLQLLEADEKGFYFPQVSIKDNPRFAWRGLMIDVVRHWIPYEVIIRNIDAMLAVKMNVLHLHLTDDQGFRVESKVYPKLHEKGSNGKYLTQEQLKDIVKYAADRGIRVVPEFDMPGHASSWFPGYPEYASAPGTYQVETKYSHFEPAPTMDPTNEALYPFIDAFIQEMTHIFPDEYIHIGGDENRGLQWDANPKIQEFKKKNNLHSNMELQTYFNGKLQKILAKYGKKMMGWDEILEPGISKDIMIHSWRGKHSLTEAAQKGYPVIISSGYYVDLLFDVKDYYLNEPLEESHDLTPEQLANVYGGESAMWGEIVSAETIDSRAWPATAAIAERLWSPKEIRDVKDMYRRLEITSNRLEFLGLTHNKNYEVMLKRLTNGADITALKTFVDVVEPMKELSRRKQGITYYTYTPLTMVVDAARPDSKVAREFTWLVEDFIQKPTQELGNQIKEHYHLWSENHFKLQETMKVAPAIREIEPVSANLARLSVIGSQLVDYILAKSAGKLKPKNRMDYDKADKLTDEMRFMVKPRGNVEFIKIIDSTKKLLTYAVD</sequence>
<dbReference type="SUPFAM" id="SSF55545">
    <property type="entry name" value="beta-N-acetylhexosaminidase-like domain"/>
    <property type="match status" value="1"/>
</dbReference>